<evidence type="ECO:0000313" key="4">
    <source>
        <dbReference type="EMBL" id="MFB9688799.1"/>
    </source>
</evidence>
<keyword evidence="5" id="KW-1185">Reference proteome</keyword>
<feature type="signal peptide" evidence="3">
    <location>
        <begin position="1"/>
        <end position="27"/>
    </location>
</feature>
<feature type="transmembrane region" description="Helical" evidence="2">
    <location>
        <begin position="285"/>
        <end position="306"/>
    </location>
</feature>
<accession>A0ABV5UBM3</accession>
<feature type="compositionally biased region" description="Basic and acidic residues" evidence="1">
    <location>
        <begin position="317"/>
        <end position="326"/>
    </location>
</feature>
<feature type="region of interest" description="Disordered" evidence="1">
    <location>
        <begin position="312"/>
        <end position="334"/>
    </location>
</feature>
<keyword evidence="2" id="KW-0472">Membrane</keyword>
<name>A0ABV5UBM3_9PSEU</name>
<feature type="chain" id="PRO_5045061228" evidence="3">
    <location>
        <begin position="28"/>
        <end position="334"/>
    </location>
</feature>
<dbReference type="Proteomes" id="UP001589535">
    <property type="component" value="Unassembled WGS sequence"/>
</dbReference>
<reference evidence="4 5" key="1">
    <citation type="submission" date="2024-09" db="EMBL/GenBank/DDBJ databases">
        <authorList>
            <person name="Sun Q."/>
            <person name="Mori K."/>
        </authorList>
    </citation>
    <scope>NUCLEOTIDE SEQUENCE [LARGE SCALE GENOMIC DNA]</scope>
    <source>
        <strain evidence="4 5">JCM 13852</strain>
    </source>
</reference>
<dbReference type="RefSeq" id="WP_378201467.1">
    <property type="nucleotide sequence ID" value="NZ_JBHMBK010000030.1"/>
</dbReference>
<dbReference type="EMBL" id="JBHMBK010000030">
    <property type="protein sequence ID" value="MFB9688799.1"/>
    <property type="molecule type" value="Genomic_DNA"/>
</dbReference>
<protein>
    <submittedName>
        <fullName evidence="4">WxL protein peptidoglycan domain-containing protein</fullName>
    </submittedName>
</protein>
<evidence type="ECO:0000313" key="5">
    <source>
        <dbReference type="Proteomes" id="UP001589535"/>
    </source>
</evidence>
<keyword evidence="2" id="KW-0812">Transmembrane</keyword>
<organism evidence="4 5">
    <name type="scientific">Amycolatopsis plumensis</name>
    <dbReference type="NCBI Taxonomy" id="236508"/>
    <lineage>
        <taxon>Bacteria</taxon>
        <taxon>Bacillati</taxon>
        <taxon>Actinomycetota</taxon>
        <taxon>Actinomycetes</taxon>
        <taxon>Pseudonocardiales</taxon>
        <taxon>Pseudonocardiaceae</taxon>
        <taxon>Amycolatopsis</taxon>
    </lineage>
</organism>
<gene>
    <name evidence="4" type="ORF">ACFFTO_31880</name>
</gene>
<evidence type="ECO:0000256" key="3">
    <source>
        <dbReference type="SAM" id="SignalP"/>
    </source>
</evidence>
<sequence length="334" mass="34806">MHPIARAVASLLAAAAFAGVTAGPVAAQDGVPWTVTTAANDFGADRENFSYTADAGEQITDGLTIANHGTSPLELAVYGADAFTTGTGQLDLLAKTKPSTDVGAWVHPSTDHVTVQSGQATEVPFTVMVPADAKAGDHLGGILTSLTQGDVERRVGLRIRLRVGGDLRPGLSVENLDARYSGTANPLGTGDATLTYTIRNTGNAIVTARQTAAVSGPFGSWRVQAQPLPDSPQLLPGETWQVTTPVHGVTPALYMAATVTLIPLLTDAAGSIAPLATADTTTHSWAVPWTLLTVILIGLVVVALVIRRRRRRAGRHTGTENREAGTRETANTSR</sequence>
<keyword evidence="3" id="KW-0732">Signal</keyword>
<proteinExistence type="predicted"/>
<evidence type="ECO:0000256" key="2">
    <source>
        <dbReference type="SAM" id="Phobius"/>
    </source>
</evidence>
<evidence type="ECO:0000256" key="1">
    <source>
        <dbReference type="SAM" id="MobiDB-lite"/>
    </source>
</evidence>
<keyword evidence="2" id="KW-1133">Transmembrane helix</keyword>
<comment type="caution">
    <text evidence="4">The sequence shown here is derived from an EMBL/GenBank/DDBJ whole genome shotgun (WGS) entry which is preliminary data.</text>
</comment>